<name>A0A6G1E2N9_9ORYZ</name>
<accession>A0A6G1E2N9</accession>
<proteinExistence type="predicted"/>
<evidence type="ECO:0000256" key="1">
    <source>
        <dbReference type="SAM" id="MobiDB-lite"/>
    </source>
</evidence>
<gene>
    <name evidence="2" type="ORF">E2562_027492</name>
</gene>
<feature type="region of interest" description="Disordered" evidence="1">
    <location>
        <begin position="1"/>
        <end position="40"/>
    </location>
</feature>
<dbReference type="OrthoDB" id="202537at2759"/>
<dbReference type="Gene3D" id="2.60.120.560">
    <property type="entry name" value="Exo-inulinase, domain 1"/>
    <property type="match status" value="1"/>
</dbReference>
<reference evidence="2 3" key="1">
    <citation type="submission" date="2019-11" db="EMBL/GenBank/DDBJ databases">
        <title>Whole genome sequence of Oryza granulata.</title>
        <authorList>
            <person name="Li W."/>
        </authorList>
    </citation>
    <scope>NUCLEOTIDE SEQUENCE [LARGE SCALE GENOMIC DNA]</scope>
    <source>
        <strain evidence="3">cv. Menghai</strain>
        <tissue evidence="2">Leaf</tissue>
    </source>
</reference>
<protein>
    <submittedName>
        <fullName evidence="2">Uncharacterized protein</fullName>
    </submittedName>
</protein>
<feature type="compositionally biased region" description="Acidic residues" evidence="1">
    <location>
        <begin position="1"/>
        <end position="11"/>
    </location>
</feature>
<organism evidence="2 3">
    <name type="scientific">Oryza meyeriana var. granulata</name>
    <dbReference type="NCBI Taxonomy" id="110450"/>
    <lineage>
        <taxon>Eukaryota</taxon>
        <taxon>Viridiplantae</taxon>
        <taxon>Streptophyta</taxon>
        <taxon>Embryophyta</taxon>
        <taxon>Tracheophyta</taxon>
        <taxon>Spermatophyta</taxon>
        <taxon>Magnoliopsida</taxon>
        <taxon>Liliopsida</taxon>
        <taxon>Poales</taxon>
        <taxon>Poaceae</taxon>
        <taxon>BOP clade</taxon>
        <taxon>Oryzoideae</taxon>
        <taxon>Oryzeae</taxon>
        <taxon>Oryzinae</taxon>
        <taxon>Oryza</taxon>
        <taxon>Oryza meyeriana</taxon>
    </lineage>
</organism>
<keyword evidence="3" id="KW-1185">Reference proteome</keyword>
<dbReference type="Proteomes" id="UP000479710">
    <property type="component" value="Unassembled WGS sequence"/>
</dbReference>
<evidence type="ECO:0000313" key="2">
    <source>
        <dbReference type="EMBL" id="KAF0918941.1"/>
    </source>
</evidence>
<dbReference type="EMBL" id="SPHZ02000005">
    <property type="protein sequence ID" value="KAF0918941.1"/>
    <property type="molecule type" value="Genomic_DNA"/>
</dbReference>
<evidence type="ECO:0000313" key="3">
    <source>
        <dbReference type="Proteomes" id="UP000479710"/>
    </source>
</evidence>
<dbReference type="AlphaFoldDB" id="A0A6G1E2N9"/>
<comment type="caution">
    <text evidence="2">The sequence shown here is derived from an EMBL/GenBank/DDBJ whole genome shotgun (WGS) entry which is preliminary data.</text>
</comment>
<sequence>MTSDNDTDEATLVDSMEATASPMGEQGTREMRGAVSTSGGVAGRGALGPCGLRVLADKRQRGEQTFVYFYVAGGLDGRLHTYFF</sequence>